<evidence type="ECO:0000313" key="1">
    <source>
        <dbReference type="EMBL" id="TLS49446.1"/>
    </source>
</evidence>
<sequence length="66" mass="7461">MMNSLQRKIETMRFIMITTAEKHSNDLLHPEVIRVSRELDQLIVQAMKSGSSPSNLAVAERASYVS</sequence>
<proteinExistence type="predicted"/>
<dbReference type="AlphaFoldDB" id="A0A5R9G537"/>
<dbReference type="GO" id="GO:0046983">
    <property type="term" value="F:protein dimerization activity"/>
    <property type="evidence" value="ECO:0007669"/>
    <property type="project" value="InterPro"/>
</dbReference>
<protein>
    <submittedName>
        <fullName evidence="1">Aspartyl-phosphate phosphatase Spo0E family protein</fullName>
    </submittedName>
</protein>
<comment type="caution">
    <text evidence="1">The sequence shown here is derived from an EMBL/GenBank/DDBJ whole genome shotgun (WGS) entry which is preliminary data.</text>
</comment>
<dbReference type="InterPro" id="IPR037208">
    <property type="entry name" value="Spo0E-like_sf"/>
</dbReference>
<dbReference type="GO" id="GO:0043937">
    <property type="term" value="P:regulation of sporulation"/>
    <property type="evidence" value="ECO:0007669"/>
    <property type="project" value="InterPro"/>
</dbReference>
<dbReference type="InterPro" id="IPR036638">
    <property type="entry name" value="HLH_DNA-bd_sf"/>
</dbReference>
<name>A0A5R9G537_9BACL</name>
<accession>A0A5R9G537</accession>
<evidence type="ECO:0000313" key="2">
    <source>
        <dbReference type="Proteomes" id="UP000309676"/>
    </source>
</evidence>
<reference evidence="1 2" key="1">
    <citation type="submission" date="2019-05" db="EMBL/GenBank/DDBJ databases">
        <authorList>
            <person name="Narsing Rao M.P."/>
            <person name="Li W.J."/>
        </authorList>
    </citation>
    <scope>NUCLEOTIDE SEQUENCE [LARGE SCALE GENOMIC DNA]</scope>
    <source>
        <strain evidence="1 2">SYSU_K30003</strain>
    </source>
</reference>
<dbReference type="Pfam" id="PF09388">
    <property type="entry name" value="SpoOE-like"/>
    <property type="match status" value="1"/>
</dbReference>
<organism evidence="1 2">
    <name type="scientific">Paenibacillus antri</name>
    <dbReference type="NCBI Taxonomy" id="2582848"/>
    <lineage>
        <taxon>Bacteria</taxon>
        <taxon>Bacillati</taxon>
        <taxon>Bacillota</taxon>
        <taxon>Bacilli</taxon>
        <taxon>Bacillales</taxon>
        <taxon>Paenibacillaceae</taxon>
        <taxon>Paenibacillus</taxon>
    </lineage>
</organism>
<dbReference type="Proteomes" id="UP000309676">
    <property type="component" value="Unassembled WGS sequence"/>
</dbReference>
<dbReference type="Gene3D" id="4.10.280.10">
    <property type="entry name" value="Helix-loop-helix DNA-binding domain"/>
    <property type="match status" value="1"/>
</dbReference>
<dbReference type="EMBL" id="VCIW01000021">
    <property type="protein sequence ID" value="TLS49446.1"/>
    <property type="molecule type" value="Genomic_DNA"/>
</dbReference>
<dbReference type="SUPFAM" id="SSF140500">
    <property type="entry name" value="BAS1536-like"/>
    <property type="match status" value="1"/>
</dbReference>
<dbReference type="InterPro" id="IPR018540">
    <property type="entry name" value="Spo0E-like"/>
</dbReference>
<gene>
    <name evidence="1" type="ORF">FE782_25365</name>
</gene>
<keyword evidence="2" id="KW-1185">Reference proteome</keyword>